<evidence type="ECO:0000313" key="14">
    <source>
        <dbReference type="EnsemblPlants" id="Pp3c21_11200V3.1"/>
    </source>
</evidence>
<evidence type="ECO:0000256" key="2">
    <source>
        <dbReference type="ARBA" id="ARBA00022614"/>
    </source>
</evidence>
<dbReference type="RefSeq" id="XP_024359702.1">
    <property type="nucleotide sequence ID" value="XM_024503934.2"/>
</dbReference>
<evidence type="ECO:0000256" key="6">
    <source>
        <dbReference type="ARBA" id="ARBA00022840"/>
    </source>
</evidence>
<dbReference type="GeneID" id="112274431"/>
<dbReference type="PANTHER" id="PTHR48010:SF76">
    <property type="entry name" value="INACTIVE RECEPTOR KINASE RLK902-RELATED"/>
    <property type="match status" value="1"/>
</dbReference>
<dbReference type="EnsemblPlants" id="Pp3c21_11200V3.1">
    <property type="protein sequence ID" value="Pp3c21_11200V3.1"/>
    <property type="gene ID" value="Pp3c21_11200"/>
</dbReference>
<evidence type="ECO:0000256" key="7">
    <source>
        <dbReference type="ARBA" id="ARBA00022989"/>
    </source>
</evidence>
<dbReference type="PaxDb" id="3218-PP1S235_116V6.1"/>
<dbReference type="OrthoDB" id="676979at2759"/>
<evidence type="ECO:0000256" key="11">
    <source>
        <dbReference type="SAM" id="SignalP"/>
    </source>
</evidence>
<dbReference type="Gene3D" id="3.80.10.10">
    <property type="entry name" value="Ribonuclease Inhibitor"/>
    <property type="match status" value="2"/>
</dbReference>
<keyword evidence="8 10" id="KW-0472">Membrane</keyword>
<dbReference type="Gramene" id="Pp3c21_11200V3.1">
    <property type="protein sequence ID" value="Pp3c21_11200V3.1"/>
    <property type="gene ID" value="Pp3c21_11200"/>
</dbReference>
<dbReference type="FunFam" id="3.30.200.20:FF:000307">
    <property type="entry name" value="pollen receptor-like kinase 1"/>
    <property type="match status" value="1"/>
</dbReference>
<keyword evidence="11" id="KW-0732">Signal</keyword>
<keyword evidence="15" id="KW-1185">Reference proteome</keyword>
<dbReference type="EnsemblPlants" id="Pp3c21_11200V3.3">
    <property type="protein sequence ID" value="Pp3c21_11200V3.3"/>
    <property type="gene ID" value="Pp3c21_11200"/>
</dbReference>
<gene>
    <name evidence="14" type="primary">LOC112274431</name>
    <name evidence="13" type="ORF">PHYPA_026037</name>
</gene>
<evidence type="ECO:0000256" key="5">
    <source>
        <dbReference type="ARBA" id="ARBA00022741"/>
    </source>
</evidence>
<dbReference type="GO" id="GO:0004672">
    <property type="term" value="F:protein kinase activity"/>
    <property type="evidence" value="ECO:0007669"/>
    <property type="project" value="InterPro"/>
</dbReference>
<dbReference type="Pfam" id="PF08263">
    <property type="entry name" value="LRRNT_2"/>
    <property type="match status" value="1"/>
</dbReference>
<reference evidence="13 15" key="2">
    <citation type="journal article" date="2018" name="Plant J.">
        <title>The Physcomitrella patens chromosome-scale assembly reveals moss genome structure and evolution.</title>
        <authorList>
            <person name="Lang D."/>
            <person name="Ullrich K.K."/>
            <person name="Murat F."/>
            <person name="Fuchs J."/>
            <person name="Jenkins J."/>
            <person name="Haas F.B."/>
            <person name="Piednoel M."/>
            <person name="Gundlach H."/>
            <person name="Van Bel M."/>
            <person name="Meyberg R."/>
            <person name="Vives C."/>
            <person name="Morata J."/>
            <person name="Symeonidi A."/>
            <person name="Hiss M."/>
            <person name="Muchero W."/>
            <person name="Kamisugi Y."/>
            <person name="Saleh O."/>
            <person name="Blanc G."/>
            <person name="Decker E.L."/>
            <person name="van Gessel N."/>
            <person name="Grimwood J."/>
            <person name="Hayes R.D."/>
            <person name="Graham S.W."/>
            <person name="Gunter L.E."/>
            <person name="McDaniel S.F."/>
            <person name="Hoernstein S.N.W."/>
            <person name="Larsson A."/>
            <person name="Li F.W."/>
            <person name="Perroud P.F."/>
            <person name="Phillips J."/>
            <person name="Ranjan P."/>
            <person name="Rokshar D.S."/>
            <person name="Rothfels C.J."/>
            <person name="Schneider L."/>
            <person name="Shu S."/>
            <person name="Stevenson D.W."/>
            <person name="Thummler F."/>
            <person name="Tillich M."/>
            <person name="Villarreal Aguilar J.C."/>
            <person name="Widiez T."/>
            <person name="Wong G.K."/>
            <person name="Wymore A."/>
            <person name="Zhang Y."/>
            <person name="Zimmer A.D."/>
            <person name="Quatrano R.S."/>
            <person name="Mayer K.F.X."/>
            <person name="Goodstein D."/>
            <person name="Casacuberta J.M."/>
            <person name="Vandepoele K."/>
            <person name="Reski R."/>
            <person name="Cuming A.C."/>
            <person name="Tuskan G.A."/>
            <person name="Maumus F."/>
            <person name="Salse J."/>
            <person name="Schmutz J."/>
            <person name="Rensing S.A."/>
        </authorList>
    </citation>
    <scope>NUCLEOTIDE SEQUENCE [LARGE SCALE GENOMIC DNA]</scope>
    <source>
        <strain evidence="14 15">cv. Gransden 2004</strain>
    </source>
</reference>
<keyword evidence="6" id="KW-0067">ATP-binding</keyword>
<evidence type="ECO:0000256" key="4">
    <source>
        <dbReference type="ARBA" id="ARBA00022737"/>
    </source>
</evidence>
<dbReference type="Gene3D" id="1.10.510.10">
    <property type="entry name" value="Transferase(Phosphotransferase) domain 1"/>
    <property type="match status" value="1"/>
</dbReference>
<feature type="chain" id="PRO_5043157983" description="Protein kinase domain-containing protein" evidence="11">
    <location>
        <begin position="31"/>
        <end position="682"/>
    </location>
</feature>
<dbReference type="GO" id="GO:0005524">
    <property type="term" value="F:ATP binding"/>
    <property type="evidence" value="ECO:0007669"/>
    <property type="project" value="UniProtKB-KW"/>
</dbReference>
<dbReference type="GO" id="GO:0016020">
    <property type="term" value="C:membrane"/>
    <property type="evidence" value="ECO:0007669"/>
    <property type="project" value="UniProtKB-SubCell"/>
</dbReference>
<evidence type="ECO:0000256" key="1">
    <source>
        <dbReference type="ARBA" id="ARBA00004370"/>
    </source>
</evidence>
<feature type="domain" description="Protein kinase" evidence="12">
    <location>
        <begin position="350"/>
        <end position="624"/>
    </location>
</feature>
<dbReference type="PANTHER" id="PTHR48010">
    <property type="entry name" value="OS05G0588300 PROTEIN"/>
    <property type="match status" value="1"/>
</dbReference>
<feature type="signal peptide" evidence="11">
    <location>
        <begin position="1"/>
        <end position="30"/>
    </location>
</feature>
<dbReference type="InterPro" id="IPR011009">
    <property type="entry name" value="Kinase-like_dom_sf"/>
</dbReference>
<sequence length="682" mass="74067">MTKRRHEPELNMIKMATVLVAVLSMVSVAGQDLEADRRALRIFSDYHDPKGTKFNWVDTTSPCNWAGITCAENRVTEFRLPGKGLRGIIPPGSLSLLSNLEIVSLRGNKLSDLFPGAELGKCKNLKALYLAGNGFYGPLPDVAELWPQLTQLSLEFNRLNGTIPESIGKLSQLYLLNLRNNSFSGSIPVLNLANLTIFDVGNNNLSGAVPALLSRFPVDSFVGNAGLCGPPLPSLCPFSSGQSATSSNGKKRLSTVVIVGIVLGSVTFLILALVALFCIFLRNSGQESSSEPELREISHAITPDISRDKLREKGPGDNGDEHAVSGAGEQGANRLISFSLVSFDLDDLLRASAEVLGKGTVGTAYKAILEDGTVMAVKRLKDVTTCKKDFETLIQVVGKLQHRNLVPLRAYYFSKDEKLLVSDYMPMGNLAALLHNNRGKNRTPVDWLTRVRIAIGAGKGLAYLHSQGGPSFVHGNIKSSNILLNRDLEACIADFGLAQLLSSSSSGSKMVGYRAPEVSATRKVTQKSDVYSFGVLLLELLTGKAPTPASSNDEPVDLPRWVQSIVREEWTAEVFDLELMRYQNIEGELVTMLQIAMKCVDPVPERRPKMHTVVSQLEEVHPFFIEDTAEPSRQSATISEEIIRNSDDDSRSSPRTPPTPPTPGTPTPPTPGTPTPPTSRTP</sequence>
<organism evidence="13">
    <name type="scientific">Physcomitrium patens</name>
    <name type="common">Spreading-leaved earth moss</name>
    <name type="synonym">Physcomitrella patens</name>
    <dbReference type="NCBI Taxonomy" id="3218"/>
    <lineage>
        <taxon>Eukaryota</taxon>
        <taxon>Viridiplantae</taxon>
        <taxon>Streptophyta</taxon>
        <taxon>Embryophyta</taxon>
        <taxon>Bryophyta</taxon>
        <taxon>Bryophytina</taxon>
        <taxon>Bryopsida</taxon>
        <taxon>Funariidae</taxon>
        <taxon>Funariales</taxon>
        <taxon>Funariaceae</taxon>
        <taxon>Physcomitrium</taxon>
    </lineage>
</organism>
<dbReference type="InterPro" id="IPR001245">
    <property type="entry name" value="Ser-Thr/Tyr_kinase_cat_dom"/>
</dbReference>
<keyword evidence="3 10" id="KW-0812">Transmembrane</keyword>
<dbReference type="AlphaFoldDB" id="A0A2K1IRK4"/>
<evidence type="ECO:0000259" key="12">
    <source>
        <dbReference type="PROSITE" id="PS50011"/>
    </source>
</evidence>
<reference evidence="14" key="3">
    <citation type="submission" date="2020-12" db="UniProtKB">
        <authorList>
            <consortium name="EnsemblPlants"/>
        </authorList>
    </citation>
    <scope>IDENTIFICATION</scope>
</reference>
<dbReference type="EMBL" id="ABEU02000021">
    <property type="protein sequence ID" value="PNR31914.1"/>
    <property type="molecule type" value="Genomic_DNA"/>
</dbReference>
<dbReference type="Gramene" id="Pp3c21_11200V3.4">
    <property type="protein sequence ID" value="Pp3c21_11200V3.4"/>
    <property type="gene ID" value="Pp3c21_11200"/>
</dbReference>
<dbReference type="CDD" id="cd14066">
    <property type="entry name" value="STKc_IRAK"/>
    <property type="match status" value="1"/>
</dbReference>
<reference evidence="13 15" key="1">
    <citation type="journal article" date="2008" name="Science">
        <title>The Physcomitrella genome reveals evolutionary insights into the conquest of land by plants.</title>
        <authorList>
            <person name="Rensing S."/>
            <person name="Lang D."/>
            <person name="Zimmer A."/>
            <person name="Terry A."/>
            <person name="Salamov A."/>
            <person name="Shapiro H."/>
            <person name="Nishiyama T."/>
            <person name="Perroud P.-F."/>
            <person name="Lindquist E."/>
            <person name="Kamisugi Y."/>
            <person name="Tanahashi T."/>
            <person name="Sakakibara K."/>
            <person name="Fujita T."/>
            <person name="Oishi K."/>
            <person name="Shin-I T."/>
            <person name="Kuroki Y."/>
            <person name="Toyoda A."/>
            <person name="Suzuki Y."/>
            <person name="Hashimoto A."/>
            <person name="Yamaguchi K."/>
            <person name="Sugano A."/>
            <person name="Kohara Y."/>
            <person name="Fujiyama A."/>
            <person name="Anterola A."/>
            <person name="Aoki S."/>
            <person name="Ashton N."/>
            <person name="Barbazuk W.B."/>
            <person name="Barker E."/>
            <person name="Bennetzen J."/>
            <person name="Bezanilla M."/>
            <person name="Blankenship R."/>
            <person name="Cho S.H."/>
            <person name="Dutcher S."/>
            <person name="Estelle M."/>
            <person name="Fawcett J.A."/>
            <person name="Gundlach H."/>
            <person name="Hanada K."/>
            <person name="Heyl A."/>
            <person name="Hicks K.A."/>
            <person name="Hugh J."/>
            <person name="Lohr M."/>
            <person name="Mayer K."/>
            <person name="Melkozernov A."/>
            <person name="Murata T."/>
            <person name="Nelson D."/>
            <person name="Pils B."/>
            <person name="Prigge M."/>
            <person name="Reiss B."/>
            <person name="Renner T."/>
            <person name="Rombauts S."/>
            <person name="Rushton P."/>
            <person name="Sanderfoot A."/>
            <person name="Schween G."/>
            <person name="Shiu S.-H."/>
            <person name="Stueber K."/>
            <person name="Theodoulou F.L."/>
            <person name="Tu H."/>
            <person name="Van de Peer Y."/>
            <person name="Verrier P.J."/>
            <person name="Waters E."/>
            <person name="Wood A."/>
            <person name="Yang L."/>
            <person name="Cove D."/>
            <person name="Cuming A."/>
            <person name="Hasebe M."/>
            <person name="Lucas S."/>
            <person name="Mishler D.B."/>
            <person name="Reski R."/>
            <person name="Grigoriev I."/>
            <person name="Quatrano R.S."/>
            <person name="Boore J.L."/>
        </authorList>
    </citation>
    <scope>NUCLEOTIDE SEQUENCE [LARGE SCALE GENOMIC DNA]</scope>
    <source>
        <strain evidence="14 15">cv. Gransden 2004</strain>
    </source>
</reference>
<evidence type="ECO:0000313" key="15">
    <source>
        <dbReference type="Proteomes" id="UP000006727"/>
    </source>
</evidence>
<dbReference type="EnsemblPlants" id="Pp3c21_11200V3.2">
    <property type="protein sequence ID" value="Pp3c21_11200V3.2"/>
    <property type="gene ID" value="Pp3c21_11200"/>
</dbReference>
<name>A0A2K1IRK4_PHYPA</name>
<dbReference type="Gramene" id="Pp3c21_11200V3.2">
    <property type="protein sequence ID" value="Pp3c21_11200V3.2"/>
    <property type="gene ID" value="Pp3c21_11200"/>
</dbReference>
<keyword evidence="7 10" id="KW-1133">Transmembrane helix</keyword>
<dbReference type="Proteomes" id="UP000006727">
    <property type="component" value="Chromosome 21"/>
</dbReference>
<proteinExistence type="predicted"/>
<dbReference type="Gramene" id="Pp3c21_11200V3.3">
    <property type="protein sequence ID" value="Pp3c21_11200V3.3"/>
    <property type="gene ID" value="Pp3c21_11200"/>
</dbReference>
<dbReference type="InterPro" id="IPR013210">
    <property type="entry name" value="LRR_N_plant-typ"/>
</dbReference>
<dbReference type="InterPro" id="IPR032675">
    <property type="entry name" value="LRR_dom_sf"/>
</dbReference>
<evidence type="ECO:0000256" key="10">
    <source>
        <dbReference type="SAM" id="Phobius"/>
    </source>
</evidence>
<dbReference type="KEGG" id="ppp:112274431"/>
<dbReference type="SUPFAM" id="SSF52058">
    <property type="entry name" value="L domain-like"/>
    <property type="match status" value="1"/>
</dbReference>
<keyword evidence="2" id="KW-0433">Leucine-rich repeat</keyword>
<dbReference type="Pfam" id="PF07714">
    <property type="entry name" value="PK_Tyr_Ser-Thr"/>
    <property type="match status" value="1"/>
</dbReference>
<dbReference type="FunFam" id="1.10.510.10:FF:000095">
    <property type="entry name" value="protein STRUBBELIG-RECEPTOR FAMILY 8"/>
    <property type="match status" value="1"/>
</dbReference>
<evidence type="ECO:0000256" key="3">
    <source>
        <dbReference type="ARBA" id="ARBA00022692"/>
    </source>
</evidence>
<dbReference type="Gene3D" id="3.30.200.20">
    <property type="entry name" value="Phosphorylase Kinase, domain 1"/>
    <property type="match status" value="1"/>
</dbReference>
<protein>
    <recommendedName>
        <fullName evidence="12">Protein kinase domain-containing protein</fullName>
    </recommendedName>
</protein>
<dbReference type="PROSITE" id="PS50011">
    <property type="entry name" value="PROTEIN_KINASE_DOM"/>
    <property type="match status" value="1"/>
</dbReference>
<dbReference type="Pfam" id="PF00560">
    <property type="entry name" value="LRR_1"/>
    <property type="match status" value="1"/>
</dbReference>
<comment type="subcellular location">
    <subcellularLocation>
        <location evidence="1">Membrane</location>
    </subcellularLocation>
</comment>
<feature type="region of interest" description="Disordered" evidence="9">
    <location>
        <begin position="629"/>
        <end position="682"/>
    </location>
</feature>
<dbReference type="STRING" id="3218.A0A2K1IRK4"/>
<dbReference type="SUPFAM" id="SSF56112">
    <property type="entry name" value="Protein kinase-like (PK-like)"/>
    <property type="match status" value="1"/>
</dbReference>
<dbReference type="InterPro" id="IPR001611">
    <property type="entry name" value="Leu-rich_rpt"/>
</dbReference>
<dbReference type="FunCoup" id="A0A2K1IRK4">
    <property type="interactions" value="1895"/>
</dbReference>
<dbReference type="InterPro" id="IPR050994">
    <property type="entry name" value="At_inactive_RLKs"/>
</dbReference>
<keyword evidence="5" id="KW-0547">Nucleotide-binding</keyword>
<feature type="transmembrane region" description="Helical" evidence="10">
    <location>
        <begin position="256"/>
        <end position="281"/>
    </location>
</feature>
<feature type="compositionally biased region" description="Pro residues" evidence="9">
    <location>
        <begin position="655"/>
        <end position="682"/>
    </location>
</feature>
<evidence type="ECO:0000313" key="13">
    <source>
        <dbReference type="EMBL" id="PNR31914.1"/>
    </source>
</evidence>
<evidence type="ECO:0000256" key="9">
    <source>
        <dbReference type="SAM" id="MobiDB-lite"/>
    </source>
</evidence>
<keyword evidence="4" id="KW-0677">Repeat</keyword>
<feature type="compositionally biased region" description="Basic and acidic residues" evidence="9">
    <location>
        <begin position="641"/>
        <end position="652"/>
    </location>
</feature>
<feature type="region of interest" description="Disordered" evidence="9">
    <location>
        <begin position="305"/>
        <end position="326"/>
    </location>
</feature>
<evidence type="ECO:0000256" key="8">
    <source>
        <dbReference type="ARBA" id="ARBA00023136"/>
    </source>
</evidence>
<accession>A0A2K1IRK4</accession>
<feature type="compositionally biased region" description="Basic and acidic residues" evidence="9">
    <location>
        <begin position="305"/>
        <end position="323"/>
    </location>
</feature>
<dbReference type="InterPro" id="IPR000719">
    <property type="entry name" value="Prot_kinase_dom"/>
</dbReference>
<dbReference type="EnsemblPlants" id="Pp3c21_11200V3.4">
    <property type="protein sequence ID" value="Pp3c21_11200V3.4"/>
    <property type="gene ID" value="Pp3c21_11200"/>
</dbReference>